<dbReference type="Pfam" id="PF00067">
    <property type="entry name" value="p450"/>
    <property type="match status" value="2"/>
</dbReference>
<dbReference type="PANTHER" id="PTHR24305">
    <property type="entry name" value="CYTOCHROME P450"/>
    <property type="match status" value="1"/>
</dbReference>
<proteinExistence type="inferred from homology"/>
<keyword evidence="9" id="KW-1133">Transmembrane helix</keyword>
<keyword evidence="9" id="KW-0472">Membrane</keyword>
<keyword evidence="4 8" id="KW-0479">Metal-binding</keyword>
<dbReference type="SUPFAM" id="SSF48264">
    <property type="entry name" value="Cytochrome P450"/>
    <property type="match status" value="1"/>
</dbReference>
<keyword evidence="7 8" id="KW-0503">Monooxygenase</keyword>
<accession>L7IZ70</accession>
<evidence type="ECO:0000256" key="8">
    <source>
        <dbReference type="RuleBase" id="RU000461"/>
    </source>
</evidence>
<name>L7IZ70_PYRO1</name>
<dbReference type="InterPro" id="IPR036396">
    <property type="entry name" value="Cyt_P450_sf"/>
</dbReference>
<sequence length="546" mass="60853">MTVLELPSERLASPPIAVLTAALIVLAVVFKAVYNIFFHPLRSYPGPLLWRASRFPYVVRFMQGKIPYDLKRLHAEYGPVVRIAPDELTYNCSKAWRDIYGRNKQPNGETTLFNKDPILYSAVFADHKALIDSDGDEHRPQKRTLSYAFSHQVLVERGHIITGCIDRMIEGVKAHLGSSPSVSAVVDICPWIENALFDLGGQLTVGRDLNAIMSQGTVHPSLALFKSLFDLVQCYYLQLRRGPGILINAVESMPGFSGYDCVLPVKDVHDMILKRMADEKYAVADENSGDFASYLMSRAKSEGLNDDKVWINCVHLILGTPEAMPSSIISTIYHLLTTPYAYAEAVREVRAAFKSSDEITAQDVQNLPYLLACFRETLRRRPTIPGTLTRQVPPAGAEIASPLSSLPTSVSLSLSLSVSSHVYLTETLQCGKFVQGGTIVGVNQFATSRSASNFHDADSYRPERWLDPRPAEFEGDDRDAFNPFGYGPRKCIARNLAHLTTQTFLAKLLWEFDMELDESCRDWDDQGLYVLALRGPLLVKLSRAAQ</sequence>
<keyword evidence="9" id="KW-0812">Transmembrane</keyword>
<evidence type="ECO:0000313" key="10">
    <source>
        <dbReference type="EMBL" id="ELQ61208.1"/>
    </source>
</evidence>
<dbReference type="AlphaFoldDB" id="L7IZ70"/>
<keyword evidence="3 8" id="KW-0349">Heme</keyword>
<evidence type="ECO:0000256" key="6">
    <source>
        <dbReference type="ARBA" id="ARBA00023004"/>
    </source>
</evidence>
<dbReference type="GO" id="GO:0005506">
    <property type="term" value="F:iron ion binding"/>
    <property type="evidence" value="ECO:0007669"/>
    <property type="project" value="InterPro"/>
</dbReference>
<dbReference type="GO" id="GO:0004497">
    <property type="term" value="F:monooxygenase activity"/>
    <property type="evidence" value="ECO:0007669"/>
    <property type="project" value="UniProtKB-KW"/>
</dbReference>
<dbReference type="InterPro" id="IPR050121">
    <property type="entry name" value="Cytochrome_P450_monoxygenase"/>
</dbReference>
<dbReference type="PROSITE" id="PS00086">
    <property type="entry name" value="CYTOCHROME_P450"/>
    <property type="match status" value="1"/>
</dbReference>
<dbReference type="InterPro" id="IPR017972">
    <property type="entry name" value="Cyt_P450_CS"/>
</dbReference>
<keyword evidence="6 8" id="KW-0408">Iron</keyword>
<evidence type="ECO:0000256" key="9">
    <source>
        <dbReference type="SAM" id="Phobius"/>
    </source>
</evidence>
<keyword evidence="5 8" id="KW-0560">Oxidoreductase</keyword>
<feature type="transmembrane region" description="Helical" evidence="9">
    <location>
        <begin position="12"/>
        <end position="34"/>
    </location>
</feature>
<dbReference type="GO" id="GO:0020037">
    <property type="term" value="F:heme binding"/>
    <property type="evidence" value="ECO:0007669"/>
    <property type="project" value="InterPro"/>
</dbReference>
<comment type="cofactor">
    <cofactor evidence="1">
        <name>heme</name>
        <dbReference type="ChEBI" id="CHEBI:30413"/>
    </cofactor>
</comment>
<organism>
    <name type="scientific">Pyricularia oryzae (strain P131)</name>
    <name type="common">Rice blast fungus</name>
    <name type="synonym">Magnaporthe oryzae</name>
    <dbReference type="NCBI Taxonomy" id="1143193"/>
    <lineage>
        <taxon>Eukaryota</taxon>
        <taxon>Fungi</taxon>
        <taxon>Dikarya</taxon>
        <taxon>Ascomycota</taxon>
        <taxon>Pezizomycotina</taxon>
        <taxon>Sordariomycetes</taxon>
        <taxon>Sordariomycetidae</taxon>
        <taxon>Magnaporthales</taxon>
        <taxon>Pyriculariaceae</taxon>
        <taxon>Pyricularia</taxon>
    </lineage>
</organism>
<dbReference type="EMBL" id="JH794366">
    <property type="protein sequence ID" value="ELQ61208.1"/>
    <property type="molecule type" value="Genomic_DNA"/>
</dbReference>
<protein>
    <submittedName>
        <fullName evidence="10">Averantin oxidoreductase</fullName>
    </submittedName>
</protein>
<evidence type="ECO:0000256" key="3">
    <source>
        <dbReference type="ARBA" id="ARBA00022617"/>
    </source>
</evidence>
<gene>
    <name evidence="10" type="ORF">OOW_P131scaffold01198g40</name>
</gene>
<evidence type="ECO:0000256" key="7">
    <source>
        <dbReference type="ARBA" id="ARBA00023033"/>
    </source>
</evidence>
<dbReference type="PANTHER" id="PTHR24305:SF230">
    <property type="entry name" value="P450, PUTATIVE (EUROFUNG)-RELATED"/>
    <property type="match status" value="1"/>
</dbReference>
<comment type="similarity">
    <text evidence="2 8">Belongs to the cytochrome P450 family.</text>
</comment>
<evidence type="ECO:0000256" key="5">
    <source>
        <dbReference type="ARBA" id="ARBA00023002"/>
    </source>
</evidence>
<dbReference type="GO" id="GO:0016705">
    <property type="term" value="F:oxidoreductase activity, acting on paired donors, with incorporation or reduction of molecular oxygen"/>
    <property type="evidence" value="ECO:0007669"/>
    <property type="project" value="InterPro"/>
</dbReference>
<evidence type="ECO:0000256" key="1">
    <source>
        <dbReference type="ARBA" id="ARBA00001971"/>
    </source>
</evidence>
<dbReference type="InterPro" id="IPR001128">
    <property type="entry name" value="Cyt_P450"/>
</dbReference>
<evidence type="ECO:0000256" key="2">
    <source>
        <dbReference type="ARBA" id="ARBA00010617"/>
    </source>
</evidence>
<dbReference type="Gene3D" id="1.10.630.10">
    <property type="entry name" value="Cytochrome P450"/>
    <property type="match status" value="1"/>
</dbReference>
<evidence type="ECO:0000256" key="4">
    <source>
        <dbReference type="ARBA" id="ARBA00022723"/>
    </source>
</evidence>
<reference evidence="10" key="1">
    <citation type="journal article" date="2012" name="PLoS Genet.">
        <title>Comparative analysis of the genomes of two field isolates of the rice blast fungus Magnaporthe oryzae.</title>
        <authorList>
            <person name="Xue M."/>
            <person name="Yang J."/>
            <person name="Li Z."/>
            <person name="Hu S."/>
            <person name="Yao N."/>
            <person name="Dean R.A."/>
            <person name="Zhao W."/>
            <person name="Shen M."/>
            <person name="Zhang H."/>
            <person name="Li C."/>
            <person name="Liu L."/>
            <person name="Cao L."/>
            <person name="Xu X."/>
            <person name="Xing Y."/>
            <person name="Hsiang T."/>
            <person name="Zhang Z."/>
            <person name="Xu J.R."/>
            <person name="Peng Y.L."/>
        </authorList>
    </citation>
    <scope>NUCLEOTIDE SEQUENCE [LARGE SCALE GENOMIC DNA]</scope>
    <source>
        <strain evidence="10">P131</strain>
    </source>
</reference>